<protein>
    <submittedName>
        <fullName evidence="2">DNA/RNA polymerases superfamily protein</fullName>
    </submittedName>
</protein>
<organism evidence="2 3">
    <name type="scientific">Gossypium australe</name>
    <dbReference type="NCBI Taxonomy" id="47621"/>
    <lineage>
        <taxon>Eukaryota</taxon>
        <taxon>Viridiplantae</taxon>
        <taxon>Streptophyta</taxon>
        <taxon>Embryophyta</taxon>
        <taxon>Tracheophyta</taxon>
        <taxon>Spermatophyta</taxon>
        <taxon>Magnoliopsida</taxon>
        <taxon>eudicotyledons</taxon>
        <taxon>Gunneridae</taxon>
        <taxon>Pentapetalae</taxon>
        <taxon>rosids</taxon>
        <taxon>malvids</taxon>
        <taxon>Malvales</taxon>
        <taxon>Malvaceae</taxon>
        <taxon>Malvoideae</taxon>
        <taxon>Gossypium</taxon>
    </lineage>
</organism>
<gene>
    <name evidence="2" type="ORF">EPI10_023745</name>
</gene>
<dbReference type="SUPFAM" id="SSF53098">
    <property type="entry name" value="Ribonuclease H-like"/>
    <property type="match status" value="1"/>
</dbReference>
<dbReference type="InterPro" id="IPR012337">
    <property type="entry name" value="RNaseH-like_sf"/>
</dbReference>
<dbReference type="AlphaFoldDB" id="A0A5B6VWK3"/>
<evidence type="ECO:0000313" key="3">
    <source>
        <dbReference type="Proteomes" id="UP000325315"/>
    </source>
</evidence>
<reference evidence="3" key="1">
    <citation type="journal article" date="2019" name="Plant Biotechnol. J.">
        <title>Genome sequencing of the Australian wild diploid species Gossypium australe highlights disease resistance and delayed gland morphogenesis.</title>
        <authorList>
            <person name="Cai Y."/>
            <person name="Cai X."/>
            <person name="Wang Q."/>
            <person name="Wang P."/>
            <person name="Zhang Y."/>
            <person name="Cai C."/>
            <person name="Xu Y."/>
            <person name="Wang K."/>
            <person name="Zhou Z."/>
            <person name="Wang C."/>
            <person name="Geng S."/>
            <person name="Li B."/>
            <person name="Dong Q."/>
            <person name="Hou Y."/>
            <person name="Wang H."/>
            <person name="Ai P."/>
            <person name="Liu Z."/>
            <person name="Yi F."/>
            <person name="Sun M."/>
            <person name="An G."/>
            <person name="Cheng J."/>
            <person name="Zhang Y."/>
            <person name="Shi Q."/>
            <person name="Xie Y."/>
            <person name="Shi X."/>
            <person name="Chang Y."/>
            <person name="Huang F."/>
            <person name="Chen Y."/>
            <person name="Hong S."/>
            <person name="Mi L."/>
            <person name="Sun Q."/>
            <person name="Zhang L."/>
            <person name="Zhou B."/>
            <person name="Peng R."/>
            <person name="Zhang X."/>
            <person name="Liu F."/>
        </authorList>
    </citation>
    <scope>NUCLEOTIDE SEQUENCE [LARGE SCALE GENOMIC DNA]</scope>
    <source>
        <strain evidence="3">cv. PA1801</strain>
    </source>
</reference>
<dbReference type="OrthoDB" id="1909122at2759"/>
<dbReference type="EMBL" id="SMMG02000005">
    <property type="protein sequence ID" value="KAA3473364.1"/>
    <property type="molecule type" value="Genomic_DNA"/>
</dbReference>
<feature type="domain" description="Integrase catalytic" evidence="1">
    <location>
        <begin position="1"/>
        <end position="162"/>
    </location>
</feature>
<dbReference type="Gene3D" id="3.30.420.10">
    <property type="entry name" value="Ribonuclease H-like superfamily/Ribonuclease H"/>
    <property type="match status" value="1"/>
</dbReference>
<evidence type="ECO:0000313" key="2">
    <source>
        <dbReference type="EMBL" id="KAA3473364.1"/>
    </source>
</evidence>
<evidence type="ECO:0000259" key="1">
    <source>
        <dbReference type="PROSITE" id="PS50994"/>
    </source>
</evidence>
<keyword evidence="3" id="KW-1185">Reference proteome</keyword>
<dbReference type="InterPro" id="IPR056924">
    <property type="entry name" value="SH3_Tf2-1"/>
</dbReference>
<dbReference type="InterPro" id="IPR036397">
    <property type="entry name" value="RNaseH_sf"/>
</dbReference>
<accession>A0A5B6VWK3</accession>
<dbReference type="GO" id="GO:0015074">
    <property type="term" value="P:DNA integration"/>
    <property type="evidence" value="ECO:0007669"/>
    <property type="project" value="InterPro"/>
</dbReference>
<name>A0A5B6VWK3_9ROSI</name>
<dbReference type="PANTHER" id="PTHR45835">
    <property type="entry name" value="YALI0A06105P"/>
    <property type="match status" value="1"/>
</dbReference>
<dbReference type="PANTHER" id="PTHR45835:SF99">
    <property type="entry name" value="CHROMO DOMAIN-CONTAINING PROTEIN-RELATED"/>
    <property type="match status" value="1"/>
</dbReference>
<comment type="caution">
    <text evidence="2">The sequence shown here is derived from an EMBL/GenBank/DDBJ whole genome shotgun (WGS) entry which is preliminary data.</text>
</comment>
<dbReference type="Pfam" id="PF24626">
    <property type="entry name" value="SH3_Tf2-1"/>
    <property type="match status" value="1"/>
</dbReference>
<dbReference type="PROSITE" id="PS50994">
    <property type="entry name" value="INTEGRASE"/>
    <property type="match status" value="1"/>
</dbReference>
<dbReference type="InterPro" id="IPR001584">
    <property type="entry name" value="Integrase_cat-core"/>
</dbReference>
<proteinExistence type="predicted"/>
<dbReference type="Proteomes" id="UP000325315">
    <property type="component" value="Unassembled WGS sequence"/>
</dbReference>
<sequence>MVPEWKWDCITMDFVSGLLLMPKKKDAVWVVVDRLTKLAHFIPVRTDYSLEKLADLYVSKIVRLHRVPLSIISDRDLRFTSRFWKKLQEAPGTKLNFSTAFHLQIDGQSERVIQILEDMLRCCVLEFQGSWEKYLPLVEFAYSNSYHSSLKMAPYEALYGRKCRTPLKTEEKVKVIRGFLKAASNRQKSYTNLKRKEIEFQIDDKVFLKVSPWKKVLRFGRKGKLSPCFIGPYEVIERIGPIHDVFHLSMLHRYRSDPSHVISPIEVEICSDMIYGEEPIKILDREVKQLRNKSVALVKVLFLKHGVEEATWEPDEAMRE</sequence>
<dbReference type="GO" id="GO:0003676">
    <property type="term" value="F:nucleic acid binding"/>
    <property type="evidence" value="ECO:0007669"/>
    <property type="project" value="InterPro"/>
</dbReference>